<protein>
    <submittedName>
        <fullName evidence="3">STAS domain-containing protein</fullName>
    </submittedName>
</protein>
<sequence>MLQRLMTVPGDADARRRGRTIITICLMLFGLNLVRTPLALLADIGPSQTLPATLLGVAGALASIGLVRRGQTTLAAWIVILVGLVVISATPLLMGQLIITIFFLTIPVFLAGIILRPWHVWLVTALVLADLALLTYFTTGSDWHGGEMPLLLTLVALVCAVSVIGFTGARINAAVMQESSDARRAAEQAAWHLEDLNATLEDRINAKTAEIQQALREVEARAAAQADLLRENAAQRAAIRELSVPVLPVNHDTLIMPLIGALDTERLQAVQQRALSAVVQRRARHLIIDITGIPVVDTQVAQGLIEVVQAARLLGCTPILVGIRPEVAQTLVALGIDLRSVRTAASLQSALGGMV</sequence>
<evidence type="ECO:0000256" key="1">
    <source>
        <dbReference type="SAM" id="Phobius"/>
    </source>
</evidence>
<evidence type="ECO:0000313" key="4">
    <source>
        <dbReference type="Proteomes" id="UP000280307"/>
    </source>
</evidence>
<evidence type="ECO:0000313" key="3">
    <source>
        <dbReference type="EMBL" id="RRR67697.1"/>
    </source>
</evidence>
<accession>A0A426TT90</accession>
<comment type="caution">
    <text evidence="3">The sequence shown here is derived from an EMBL/GenBank/DDBJ whole genome shotgun (WGS) entry which is preliminary data.</text>
</comment>
<feature type="transmembrane region" description="Helical" evidence="1">
    <location>
        <begin position="74"/>
        <end position="91"/>
    </location>
</feature>
<name>A0A426TT90_9CHLR</name>
<feature type="transmembrane region" description="Helical" evidence="1">
    <location>
        <begin position="120"/>
        <end position="138"/>
    </location>
</feature>
<dbReference type="EMBL" id="RSAS01000768">
    <property type="protein sequence ID" value="RRR67697.1"/>
    <property type="molecule type" value="Genomic_DNA"/>
</dbReference>
<dbReference type="PROSITE" id="PS50801">
    <property type="entry name" value="STAS"/>
    <property type="match status" value="1"/>
</dbReference>
<dbReference type="AlphaFoldDB" id="A0A426TT90"/>
<gene>
    <name evidence="3" type="ORF">EI684_18545</name>
</gene>
<reference evidence="3 4" key="1">
    <citation type="submission" date="2018-12" db="EMBL/GenBank/DDBJ databases">
        <title>Genome Sequence of Candidatus Viridilinea halotolerans isolated from saline sulfide-rich spring.</title>
        <authorList>
            <person name="Grouzdev D.S."/>
            <person name="Burganskaya E.I."/>
            <person name="Krutkina M.S."/>
            <person name="Sukhacheva M.V."/>
            <person name="Gorlenko V.M."/>
        </authorList>
    </citation>
    <scope>NUCLEOTIDE SEQUENCE [LARGE SCALE GENOMIC DNA]</scope>
    <source>
        <strain evidence="3">Chok-6</strain>
    </source>
</reference>
<feature type="domain" description="STAS" evidence="2">
    <location>
        <begin position="243"/>
        <end position="354"/>
    </location>
</feature>
<dbReference type="InterPro" id="IPR051932">
    <property type="entry name" value="Bact_StressResp_Reg"/>
</dbReference>
<feature type="transmembrane region" description="Helical" evidence="1">
    <location>
        <begin position="21"/>
        <end position="42"/>
    </location>
</feature>
<dbReference type="PANTHER" id="PTHR33745">
    <property type="entry name" value="RSBT ANTAGONIST PROTEIN RSBS-RELATED"/>
    <property type="match status" value="1"/>
</dbReference>
<keyword evidence="1" id="KW-0812">Transmembrane</keyword>
<dbReference type="Proteomes" id="UP000280307">
    <property type="component" value="Unassembled WGS sequence"/>
</dbReference>
<dbReference type="SUPFAM" id="SSF52091">
    <property type="entry name" value="SpoIIaa-like"/>
    <property type="match status" value="1"/>
</dbReference>
<feature type="transmembrane region" description="Helical" evidence="1">
    <location>
        <begin position="97"/>
        <end position="115"/>
    </location>
</feature>
<dbReference type="InterPro" id="IPR002645">
    <property type="entry name" value="STAS_dom"/>
</dbReference>
<organism evidence="3 4">
    <name type="scientific">Candidatus Viridilinea halotolerans</name>
    <dbReference type="NCBI Taxonomy" id="2491704"/>
    <lineage>
        <taxon>Bacteria</taxon>
        <taxon>Bacillati</taxon>
        <taxon>Chloroflexota</taxon>
        <taxon>Chloroflexia</taxon>
        <taxon>Chloroflexales</taxon>
        <taxon>Chloroflexineae</taxon>
        <taxon>Oscillochloridaceae</taxon>
        <taxon>Candidatus Viridilinea</taxon>
    </lineage>
</organism>
<feature type="transmembrane region" description="Helical" evidence="1">
    <location>
        <begin position="48"/>
        <end position="67"/>
    </location>
</feature>
<dbReference type="InterPro" id="IPR036513">
    <property type="entry name" value="STAS_dom_sf"/>
</dbReference>
<dbReference type="PANTHER" id="PTHR33745:SF1">
    <property type="entry name" value="RSBT ANTAGONIST PROTEIN RSBS"/>
    <property type="match status" value="1"/>
</dbReference>
<dbReference type="CDD" id="cd07041">
    <property type="entry name" value="STAS_RsbR_RsbS_like"/>
    <property type="match status" value="1"/>
</dbReference>
<keyword evidence="1" id="KW-0472">Membrane</keyword>
<evidence type="ECO:0000259" key="2">
    <source>
        <dbReference type="PROSITE" id="PS50801"/>
    </source>
</evidence>
<dbReference type="Pfam" id="PF01740">
    <property type="entry name" value="STAS"/>
    <property type="match status" value="1"/>
</dbReference>
<dbReference type="Gene3D" id="3.30.750.24">
    <property type="entry name" value="STAS domain"/>
    <property type="match status" value="1"/>
</dbReference>
<feature type="transmembrane region" description="Helical" evidence="1">
    <location>
        <begin position="150"/>
        <end position="169"/>
    </location>
</feature>
<keyword evidence="1" id="KW-1133">Transmembrane helix</keyword>
<proteinExistence type="predicted"/>